<comment type="subcellular location">
    <subcellularLocation>
        <location evidence="8">Cytoplasm</location>
    </subcellularLocation>
</comment>
<accession>A0ABS4GZ76</accession>
<comment type="caution">
    <text evidence="10">The sequence shown here is derived from an EMBL/GenBank/DDBJ whole genome shotgun (WGS) entry which is preliminary data.</text>
</comment>
<evidence type="ECO:0000256" key="2">
    <source>
        <dbReference type="ARBA" id="ARBA00010219"/>
    </source>
</evidence>
<comment type="caution">
    <text evidence="8">Lacks conserved residue(s) required for the propagation of feature annotation.</text>
</comment>
<name>A0ABS4GZ76_9BACL</name>
<dbReference type="Pfam" id="PF01678">
    <property type="entry name" value="DAP_epimerase"/>
    <property type="match status" value="2"/>
</dbReference>
<evidence type="ECO:0000256" key="9">
    <source>
        <dbReference type="PROSITE-ProRule" id="PRU10125"/>
    </source>
</evidence>
<comment type="subunit">
    <text evidence="8">Homodimer.</text>
</comment>
<proteinExistence type="inferred from homology"/>
<feature type="binding site" evidence="8">
    <location>
        <position position="11"/>
    </location>
    <ligand>
        <name>substrate</name>
    </ligand>
</feature>
<organism evidence="10 11">
    <name type="scientific">Paenibacillus sediminis</name>
    <dbReference type="NCBI Taxonomy" id="664909"/>
    <lineage>
        <taxon>Bacteria</taxon>
        <taxon>Bacillati</taxon>
        <taxon>Bacillota</taxon>
        <taxon>Bacilli</taxon>
        <taxon>Bacillales</taxon>
        <taxon>Paenibacillaceae</taxon>
        <taxon>Paenibacillus</taxon>
    </lineage>
</organism>
<feature type="active site" description="Proton acceptor" evidence="8">
    <location>
        <position position="221"/>
    </location>
</feature>
<dbReference type="PROSITE" id="PS01326">
    <property type="entry name" value="DAP_EPIMERASE"/>
    <property type="match status" value="1"/>
</dbReference>
<feature type="binding site" evidence="8">
    <location>
        <position position="194"/>
    </location>
    <ligand>
        <name>substrate</name>
    </ligand>
</feature>
<feature type="binding site" evidence="8">
    <location>
        <position position="161"/>
    </location>
    <ligand>
        <name>substrate</name>
    </ligand>
</feature>
<dbReference type="InterPro" id="IPR018510">
    <property type="entry name" value="DAP_epimerase_AS"/>
</dbReference>
<sequence length="278" mass="30376">MKFTKMHGLGNDFIVVFGKQQLPENASELAVKLCNRFFGIGADGLVYILPSEKADFKMRIMNPDGSEAEQCGNAIRCVSKYVYDHGYVQSENVTIETIGAGVQPVTLNVKKGVVETVRVDMGAPVLEGLQIPTTIDANPVIKQPIEVDGRSFEFTAVSMGNPHCVIYVDNAVDFDLTTWGPKLEVHPLFPKKVNVEFATVKSRDHVDMRVWERGAGPTLACGTGACATLVSSVLNGYTERSASISLKGGDLFIEWNEDDNHVYMTGPAEVVFEGEIKL</sequence>
<evidence type="ECO:0000313" key="10">
    <source>
        <dbReference type="EMBL" id="MBP1935563.1"/>
    </source>
</evidence>
<feature type="active site" description="Proton donor" evidence="8">
    <location>
        <position position="71"/>
    </location>
</feature>
<feature type="binding site" evidence="8">
    <location>
        <begin position="72"/>
        <end position="73"/>
    </location>
    <ligand>
        <name>substrate</name>
    </ligand>
</feature>
<gene>
    <name evidence="8" type="primary">dapF</name>
    <name evidence="10" type="ORF">J2Z20_000424</name>
</gene>
<feature type="active site" evidence="9">
    <location>
        <position position="71"/>
    </location>
</feature>
<dbReference type="SUPFAM" id="SSF54506">
    <property type="entry name" value="Diaminopimelate epimerase-like"/>
    <property type="match status" value="2"/>
</dbReference>
<dbReference type="Gene3D" id="3.10.310.10">
    <property type="entry name" value="Diaminopimelate Epimerase, Chain A, domain 1"/>
    <property type="match status" value="2"/>
</dbReference>
<comment type="similarity">
    <text evidence="2 8">Belongs to the diaminopimelate epimerase family.</text>
</comment>
<keyword evidence="5 8" id="KW-0457">Lysine biosynthesis</keyword>
<dbReference type="EC" id="5.1.1.7" evidence="3 8"/>
<dbReference type="PANTHER" id="PTHR31689:SF0">
    <property type="entry name" value="DIAMINOPIMELATE EPIMERASE"/>
    <property type="match status" value="1"/>
</dbReference>
<protein>
    <recommendedName>
        <fullName evidence="3 8">Diaminopimelate epimerase</fullName>
        <shortName evidence="8">DAP epimerase</shortName>
        <ecNumber evidence="3 8">5.1.1.7</ecNumber>
    </recommendedName>
    <alternativeName>
        <fullName evidence="8">PLP-independent amino acid racemase</fullName>
    </alternativeName>
</protein>
<feature type="binding site" evidence="8">
    <location>
        <position position="62"/>
    </location>
    <ligand>
        <name>substrate</name>
    </ligand>
</feature>
<dbReference type="InterPro" id="IPR001653">
    <property type="entry name" value="DAP_epimerase_DapF"/>
</dbReference>
<dbReference type="Proteomes" id="UP001519273">
    <property type="component" value="Unassembled WGS sequence"/>
</dbReference>
<keyword evidence="4 8" id="KW-0028">Amino-acid biosynthesis</keyword>
<dbReference type="RefSeq" id="WP_209844917.1">
    <property type="nucleotide sequence ID" value="NZ_CBCRVE010000001.1"/>
</dbReference>
<evidence type="ECO:0000313" key="11">
    <source>
        <dbReference type="Proteomes" id="UP001519273"/>
    </source>
</evidence>
<comment type="function">
    <text evidence="8">Catalyzes the stereoinversion of LL-2,6-diaminopimelate (L,L-DAP) to meso-diaminopimelate (meso-DAP), a precursor of L-lysine and an essential component of the bacterial peptidoglycan.</text>
</comment>
<feature type="site" description="Could be important to modulate the pK values of the two catalytic cysteine residues" evidence="8">
    <location>
        <position position="212"/>
    </location>
</feature>
<keyword evidence="6 8" id="KW-0413">Isomerase</keyword>
<evidence type="ECO:0000256" key="7">
    <source>
        <dbReference type="ARBA" id="ARBA00051712"/>
    </source>
</evidence>
<keyword evidence="8" id="KW-0963">Cytoplasm</keyword>
<keyword evidence="11" id="KW-1185">Reference proteome</keyword>
<evidence type="ECO:0000256" key="1">
    <source>
        <dbReference type="ARBA" id="ARBA00005196"/>
    </source>
</evidence>
<evidence type="ECO:0000256" key="5">
    <source>
        <dbReference type="ARBA" id="ARBA00023154"/>
    </source>
</evidence>
<dbReference type="EMBL" id="JAGGKP010000001">
    <property type="protein sequence ID" value="MBP1935563.1"/>
    <property type="molecule type" value="Genomic_DNA"/>
</dbReference>
<feature type="binding site" evidence="8">
    <location>
        <begin position="212"/>
        <end position="213"/>
    </location>
    <ligand>
        <name>substrate</name>
    </ligand>
</feature>
<evidence type="ECO:0000256" key="4">
    <source>
        <dbReference type="ARBA" id="ARBA00022605"/>
    </source>
</evidence>
<evidence type="ECO:0000256" key="8">
    <source>
        <dbReference type="HAMAP-Rule" id="MF_00197"/>
    </source>
</evidence>
<reference evidence="10 11" key="1">
    <citation type="submission" date="2021-03" db="EMBL/GenBank/DDBJ databases">
        <title>Genomic Encyclopedia of Type Strains, Phase IV (KMG-IV): sequencing the most valuable type-strain genomes for metagenomic binning, comparative biology and taxonomic classification.</title>
        <authorList>
            <person name="Goeker M."/>
        </authorList>
    </citation>
    <scope>NUCLEOTIDE SEQUENCE [LARGE SCALE GENOMIC DNA]</scope>
    <source>
        <strain evidence="10 11">DSM 23491</strain>
    </source>
</reference>
<dbReference type="PANTHER" id="PTHR31689">
    <property type="entry name" value="DIAMINOPIMELATE EPIMERASE, CHLOROPLASTIC"/>
    <property type="match status" value="1"/>
</dbReference>
<feature type="binding site" evidence="8">
    <location>
        <begin position="222"/>
        <end position="223"/>
    </location>
    <ligand>
        <name>substrate</name>
    </ligand>
</feature>
<comment type="pathway">
    <text evidence="1 8">Amino-acid biosynthesis; L-lysine biosynthesis via DAP pathway; DL-2,6-diaminopimelate from LL-2,6-diaminopimelate: step 1/1.</text>
</comment>
<evidence type="ECO:0000256" key="6">
    <source>
        <dbReference type="ARBA" id="ARBA00023235"/>
    </source>
</evidence>
<evidence type="ECO:0000256" key="3">
    <source>
        <dbReference type="ARBA" id="ARBA00013080"/>
    </source>
</evidence>
<feature type="site" description="Could be important to modulate the pK values of the two catalytic cysteine residues" evidence="8">
    <location>
        <position position="163"/>
    </location>
</feature>
<dbReference type="GO" id="GO:0008837">
    <property type="term" value="F:diaminopimelate epimerase activity"/>
    <property type="evidence" value="ECO:0007669"/>
    <property type="project" value="UniProtKB-EC"/>
</dbReference>
<dbReference type="HAMAP" id="MF_00197">
    <property type="entry name" value="DAP_epimerase"/>
    <property type="match status" value="1"/>
</dbReference>
<dbReference type="NCBIfam" id="TIGR00652">
    <property type="entry name" value="DapF"/>
    <property type="match status" value="1"/>
</dbReference>
<comment type="catalytic activity">
    <reaction evidence="7 8">
        <text>(2S,6S)-2,6-diaminopimelate = meso-2,6-diaminopimelate</text>
        <dbReference type="Rhea" id="RHEA:15393"/>
        <dbReference type="ChEBI" id="CHEBI:57609"/>
        <dbReference type="ChEBI" id="CHEBI:57791"/>
        <dbReference type="EC" id="5.1.1.7"/>
    </reaction>
</comment>